<proteinExistence type="predicted"/>
<evidence type="ECO:0000313" key="3">
    <source>
        <dbReference type="Proteomes" id="UP000245627"/>
    </source>
</evidence>
<dbReference type="OrthoDB" id="1523755at2"/>
<dbReference type="Gene3D" id="2.60.40.4070">
    <property type="match status" value="1"/>
</dbReference>
<dbReference type="AlphaFoldDB" id="A0A2T8HHG8"/>
<keyword evidence="3" id="KW-1185">Reference proteome</keyword>
<evidence type="ECO:0000259" key="1">
    <source>
        <dbReference type="Pfam" id="PF18962"/>
    </source>
</evidence>
<dbReference type="EMBL" id="QDKG01000004">
    <property type="protein sequence ID" value="PVH24887.1"/>
    <property type="molecule type" value="Genomic_DNA"/>
</dbReference>
<accession>A0A2T8HHG8</accession>
<dbReference type="RefSeq" id="WP_116776267.1">
    <property type="nucleotide sequence ID" value="NZ_QDKG01000004.1"/>
</dbReference>
<name>A0A2T8HHG8_9SPHI</name>
<feature type="domain" description="Secretion system C-terminal sorting" evidence="1">
    <location>
        <begin position="80"/>
        <end position="155"/>
    </location>
</feature>
<dbReference type="NCBIfam" id="TIGR04183">
    <property type="entry name" value="Por_Secre_tail"/>
    <property type="match status" value="1"/>
</dbReference>
<evidence type="ECO:0000313" key="2">
    <source>
        <dbReference type="EMBL" id="PVH24887.1"/>
    </source>
</evidence>
<reference evidence="2 3" key="1">
    <citation type="submission" date="2018-04" db="EMBL/GenBank/DDBJ databases">
        <title>Sphingobacterium cortibacter sp. nov.</title>
        <authorList>
            <person name="Li Y."/>
        </authorList>
    </citation>
    <scope>NUCLEOTIDE SEQUENCE [LARGE SCALE GENOMIC DNA]</scope>
    <source>
        <strain evidence="2 3">2c-3</strain>
    </source>
</reference>
<dbReference type="Proteomes" id="UP000245627">
    <property type="component" value="Unassembled WGS sequence"/>
</dbReference>
<sequence length="156" mass="17200">MKKHLQHFRNWLYISVVALIVGANTSYATEAHSLFKLDTASSVSLSSNQLASIASRTRRDVMSTVELNDKAITNVKVFYNPVAEQVAVSFKLSKLSHVSIRVMDALGNEVMSLMNGELDGGVQSLNFDTNSKLPAGFYFVRVTSGSETIIKRISIR</sequence>
<protein>
    <recommendedName>
        <fullName evidence="1">Secretion system C-terminal sorting domain-containing protein</fullName>
    </recommendedName>
</protein>
<comment type="caution">
    <text evidence="2">The sequence shown here is derived from an EMBL/GenBank/DDBJ whole genome shotgun (WGS) entry which is preliminary data.</text>
</comment>
<dbReference type="Pfam" id="PF18962">
    <property type="entry name" value="Por_Secre_tail"/>
    <property type="match status" value="1"/>
</dbReference>
<gene>
    <name evidence="2" type="ORF">DC487_12285</name>
</gene>
<dbReference type="InterPro" id="IPR026444">
    <property type="entry name" value="Secre_tail"/>
</dbReference>
<organism evidence="2 3">
    <name type="scientific">Sphingobacterium corticibacter</name>
    <dbReference type="NCBI Taxonomy" id="2171749"/>
    <lineage>
        <taxon>Bacteria</taxon>
        <taxon>Pseudomonadati</taxon>
        <taxon>Bacteroidota</taxon>
        <taxon>Sphingobacteriia</taxon>
        <taxon>Sphingobacteriales</taxon>
        <taxon>Sphingobacteriaceae</taxon>
        <taxon>Sphingobacterium</taxon>
    </lineage>
</organism>